<evidence type="ECO:0000313" key="18">
    <source>
        <dbReference type="Proteomes" id="UP000736335"/>
    </source>
</evidence>
<dbReference type="Pfam" id="PF03368">
    <property type="entry name" value="Dicer_dimer"/>
    <property type="match status" value="1"/>
</dbReference>
<name>A0A9P6HQ81_9AGAM</name>
<dbReference type="SMART" id="SM00487">
    <property type="entry name" value="DEXDc"/>
    <property type="match status" value="1"/>
</dbReference>
<dbReference type="PROSITE" id="PS51192">
    <property type="entry name" value="HELICASE_ATP_BIND_1"/>
    <property type="match status" value="1"/>
</dbReference>
<dbReference type="CDD" id="cd18034">
    <property type="entry name" value="DEXHc_dicer"/>
    <property type="match status" value="1"/>
</dbReference>
<sequence>MAVQPPSCSDDGLIPRRYQEEIFERAVHGNVIAALDTGSGKTFISTLLIKWVSTKEVAREKLVVFLVPKVALAQQQCAFIAKHSPLRVKQATGATAPDMSDRLGWQELLSDVDVIVLTVVSQCHYPLSLEHSQGSRFQPSISYQREFLFQVSLLIFDECHHTRKNHAYNGIMREYYQCSDDQRPKIFGMTASPIWNAKDAVTSLAVLEKNLNASVVAVRDHVKELSDHSPRPKEIIQQYPPPPTEYPSYPVPTLWNRCSTIPHSPDIAIPWMKIQTRYRSAYESLGPCGAEIFLHAELKQQVRCLFDTAVPNGGPVSELGLRPFGVDDSNDGSDLIHKLDQILQLLAQYDEHLVGANGNTLNPSWCAPKVIALVDILLANFHDNFQSIVFVEQRHVATSLAELISRLPSATGRLKCAVLLGHGATDNSTASIKGMPTKVQGDVVQMFRKREVNILLATSVAEEGLDFPACDLVIRFDPVQHMVGYVQSRGRARHRTSTFVVLVEEGDAHQLARYQALKESEPELRSIYQTRDTTAVDDPSEDDDPSDTTVGERYVVPTTGAILSYTSAASLLHRLCALIPRDPFTPPQIPRYAGDFVSTLTLPASLPLPQELLTFTGPEKPTKREAKRAVAFMAVKRLHEIDVFDEYMLPSKGSKARVYEDADGRPVASMKNLPDMLDVLVRDPWVSSDKLFLHVIYVDGLPTAGLLTGSSLPQVELVMQGTLFTMEAGTPFEVLQPHQWERLRMFQDYTRAGLWWCVTHKNISAPLAACMVPLTERLLLDFSAIQGTVNNPFGSHNWSSIDQGHCDNLLVMNGKVHGRPLLLRSVRRDLTPISAPEPGSREASFPTYREYWIQKYTRKGVEPTVPTDCPLIEIQHFPREQSSYYPTESLRGVDCSQPSAPVGSKSLLPIYLCRNFQMPKAMWKTFRILPILMRRATDLWRARQAVIELSLPSIQPHILAEALTLPCANASFDNQRLETLGDSVLKLCTVVYIFHKFPFRHEGQLDAIRRCCVSNRTLLARAQEIGLERFISSEIQTMRVWPYTDPGNWDPARARGGRLVERSFPRRSLQECMESTLGAAFLSGGIPTAIRTGAALGLSFGGPIPWSLRYGWGLKHVNVSSLFTSLMERLGYEFKCGDLLIEAVSHPSFQYTSLPSYQRLEFLGDALIDLAIMRHLFYRFPKATSGDLTTAKGRLVRNAALASVAVKKLELHNVILLNNAGLSAAIWSYAKLLQETSYAEIVINGWKYEPPKALGDVFESIMGAVFVDSGHDFEKFSVIVEMIMEELLNEIEMDLPLDPVSILMIWMSKNGCRRVNFQRGSSHPHIKTADTVQVMVHGTAVTEPIRVRTKAVAKALAAELALKVLEDESSDYHLPRLCDCNPKGSEVRPGVGVGEDDEEEERDSERGGVDLAEDPVHKDETEEGFAVLAQSLVEARERRSPRAVIDRGESSDMDISEDEVGIR</sequence>
<dbReference type="InterPro" id="IPR038248">
    <property type="entry name" value="Dicer_dimer_sf"/>
</dbReference>
<evidence type="ECO:0000256" key="8">
    <source>
        <dbReference type="ARBA" id="ARBA00022842"/>
    </source>
</evidence>
<evidence type="ECO:0000256" key="9">
    <source>
        <dbReference type="ARBA" id="ARBA00023158"/>
    </source>
</evidence>
<dbReference type="SMART" id="SM00535">
    <property type="entry name" value="RIBOc"/>
    <property type="match status" value="2"/>
</dbReference>
<dbReference type="InterPro" id="IPR006935">
    <property type="entry name" value="Helicase/UvrB_N"/>
</dbReference>
<dbReference type="InterPro" id="IPR027417">
    <property type="entry name" value="P-loop_NTPase"/>
</dbReference>
<evidence type="ECO:0000259" key="16">
    <source>
        <dbReference type="PROSITE" id="PS51327"/>
    </source>
</evidence>
<comment type="similarity">
    <text evidence="11">Belongs to the helicase family. Dicer subfamily.</text>
</comment>
<dbReference type="Pfam" id="PF04851">
    <property type="entry name" value="ResIII"/>
    <property type="match status" value="1"/>
</dbReference>
<dbReference type="SUPFAM" id="SSF52540">
    <property type="entry name" value="P-loop containing nucleoside triphosphate hydrolases"/>
    <property type="match status" value="1"/>
</dbReference>
<dbReference type="GO" id="GO:0003723">
    <property type="term" value="F:RNA binding"/>
    <property type="evidence" value="ECO:0007669"/>
    <property type="project" value="UniProtKB-UniRule"/>
</dbReference>
<evidence type="ECO:0000256" key="11">
    <source>
        <dbReference type="PROSITE-ProRule" id="PRU00657"/>
    </source>
</evidence>
<gene>
    <name evidence="17" type="ORF">BJ322DRAFT_1206912</name>
</gene>
<feature type="domain" description="Helicase C-terminal" evidence="15">
    <location>
        <begin position="373"/>
        <end position="546"/>
    </location>
</feature>
<keyword evidence="9" id="KW-0943">RNA-mediated gene silencing</keyword>
<evidence type="ECO:0000256" key="2">
    <source>
        <dbReference type="ARBA" id="ARBA00022723"/>
    </source>
</evidence>
<feature type="domain" description="RNase III" evidence="13">
    <location>
        <begin position="1123"/>
        <end position="1270"/>
    </location>
</feature>
<dbReference type="InterPro" id="IPR036389">
    <property type="entry name" value="RNase_III_sf"/>
</dbReference>
<dbReference type="GO" id="GO:0046872">
    <property type="term" value="F:metal ion binding"/>
    <property type="evidence" value="ECO:0007669"/>
    <property type="project" value="UniProtKB-KW"/>
</dbReference>
<dbReference type="Proteomes" id="UP000736335">
    <property type="component" value="Unassembled WGS sequence"/>
</dbReference>
<feature type="domain" description="RNase III" evidence="13">
    <location>
        <begin position="958"/>
        <end position="1085"/>
    </location>
</feature>
<keyword evidence="4" id="KW-0547">Nucleotide-binding</keyword>
<keyword evidence="7" id="KW-0067">ATP-binding</keyword>
<dbReference type="OrthoDB" id="416741at2759"/>
<dbReference type="InterPro" id="IPR000999">
    <property type="entry name" value="RNase_III_dom"/>
</dbReference>
<evidence type="ECO:0000313" key="17">
    <source>
        <dbReference type="EMBL" id="KAF9792263.1"/>
    </source>
</evidence>
<keyword evidence="8" id="KW-0460">Magnesium</keyword>
<dbReference type="GO" id="GO:0005737">
    <property type="term" value="C:cytoplasm"/>
    <property type="evidence" value="ECO:0007669"/>
    <property type="project" value="TreeGrafter"/>
</dbReference>
<dbReference type="Gene3D" id="3.40.50.300">
    <property type="entry name" value="P-loop containing nucleotide triphosphate hydrolases"/>
    <property type="match status" value="2"/>
</dbReference>
<dbReference type="PROSITE" id="PS50142">
    <property type="entry name" value="RNASE_3_2"/>
    <property type="match status" value="2"/>
</dbReference>
<evidence type="ECO:0000259" key="15">
    <source>
        <dbReference type="PROSITE" id="PS51194"/>
    </source>
</evidence>
<evidence type="ECO:0008006" key="19">
    <source>
        <dbReference type="Google" id="ProtNLM"/>
    </source>
</evidence>
<accession>A0A9P6HQ81</accession>
<dbReference type="GO" id="GO:0004525">
    <property type="term" value="F:ribonuclease III activity"/>
    <property type="evidence" value="ECO:0007669"/>
    <property type="project" value="InterPro"/>
</dbReference>
<dbReference type="GO" id="GO:0030422">
    <property type="term" value="P:siRNA processing"/>
    <property type="evidence" value="ECO:0007669"/>
    <property type="project" value="TreeGrafter"/>
</dbReference>
<feature type="region of interest" description="Disordered" evidence="12">
    <location>
        <begin position="1383"/>
        <end position="1463"/>
    </location>
</feature>
<dbReference type="Pfam" id="PF00271">
    <property type="entry name" value="Helicase_C"/>
    <property type="match status" value="1"/>
</dbReference>
<dbReference type="PROSITE" id="PS00517">
    <property type="entry name" value="RNASE_3_1"/>
    <property type="match status" value="1"/>
</dbReference>
<comment type="caution">
    <text evidence="17">The sequence shown here is derived from an EMBL/GenBank/DDBJ whole genome shotgun (WGS) entry which is preliminary data.</text>
</comment>
<dbReference type="EMBL" id="WIUZ02000001">
    <property type="protein sequence ID" value="KAF9792263.1"/>
    <property type="molecule type" value="Genomic_DNA"/>
</dbReference>
<keyword evidence="11" id="KW-0694">RNA-binding</keyword>
<feature type="compositionally biased region" description="Basic and acidic residues" evidence="12">
    <location>
        <begin position="1434"/>
        <end position="1450"/>
    </location>
</feature>
<evidence type="ECO:0000256" key="3">
    <source>
        <dbReference type="ARBA" id="ARBA00022737"/>
    </source>
</evidence>
<evidence type="ECO:0000256" key="4">
    <source>
        <dbReference type="ARBA" id="ARBA00022741"/>
    </source>
</evidence>
<keyword evidence="18" id="KW-1185">Reference proteome</keyword>
<keyword evidence="6" id="KW-0347">Helicase</keyword>
<evidence type="ECO:0000256" key="10">
    <source>
        <dbReference type="ARBA" id="ARBA00023211"/>
    </source>
</evidence>
<dbReference type="Pfam" id="PF00636">
    <property type="entry name" value="Ribonuclease_3"/>
    <property type="match status" value="2"/>
</dbReference>
<evidence type="ECO:0000256" key="5">
    <source>
        <dbReference type="ARBA" id="ARBA00022801"/>
    </source>
</evidence>
<dbReference type="GO" id="GO:0004386">
    <property type="term" value="F:helicase activity"/>
    <property type="evidence" value="ECO:0007669"/>
    <property type="project" value="UniProtKB-KW"/>
</dbReference>
<dbReference type="SUPFAM" id="SSF54768">
    <property type="entry name" value="dsRNA-binding domain-like"/>
    <property type="match status" value="1"/>
</dbReference>
<keyword evidence="3" id="KW-0677">Repeat</keyword>
<feature type="region of interest" description="Disordered" evidence="12">
    <location>
        <begin position="523"/>
        <end position="551"/>
    </location>
</feature>
<organism evidence="17 18">
    <name type="scientific">Thelephora terrestris</name>
    <dbReference type="NCBI Taxonomy" id="56493"/>
    <lineage>
        <taxon>Eukaryota</taxon>
        <taxon>Fungi</taxon>
        <taxon>Dikarya</taxon>
        <taxon>Basidiomycota</taxon>
        <taxon>Agaricomycotina</taxon>
        <taxon>Agaricomycetes</taxon>
        <taxon>Thelephorales</taxon>
        <taxon>Thelephoraceae</taxon>
        <taxon>Thelephora</taxon>
    </lineage>
</organism>
<dbReference type="PANTHER" id="PTHR14950:SF37">
    <property type="entry name" value="ENDORIBONUCLEASE DICER"/>
    <property type="match status" value="1"/>
</dbReference>
<dbReference type="InterPro" id="IPR001650">
    <property type="entry name" value="Helicase_C-like"/>
</dbReference>
<dbReference type="InterPro" id="IPR005034">
    <property type="entry name" value="Dicer_dimerisation"/>
</dbReference>
<dbReference type="SUPFAM" id="SSF69065">
    <property type="entry name" value="RNase III domain-like"/>
    <property type="match status" value="2"/>
</dbReference>
<feature type="domain" description="Helicase ATP-binding" evidence="14">
    <location>
        <begin position="22"/>
        <end position="211"/>
    </location>
</feature>
<evidence type="ECO:0000256" key="6">
    <source>
        <dbReference type="ARBA" id="ARBA00022806"/>
    </source>
</evidence>
<dbReference type="Gene3D" id="3.30.160.380">
    <property type="entry name" value="Dicer dimerisation domain"/>
    <property type="match status" value="1"/>
</dbReference>
<feature type="domain" description="Dicer dsRNA-binding fold" evidence="16">
    <location>
        <begin position="568"/>
        <end position="658"/>
    </location>
</feature>
<feature type="compositionally biased region" description="Basic and acidic residues" evidence="12">
    <location>
        <begin position="1403"/>
        <end position="1420"/>
    </location>
</feature>
<dbReference type="CDD" id="cd00593">
    <property type="entry name" value="RIBOc"/>
    <property type="match status" value="2"/>
</dbReference>
<keyword evidence="5" id="KW-0378">Hydrolase</keyword>
<reference evidence="17" key="1">
    <citation type="journal article" date="2020" name="Nat. Commun.">
        <title>Large-scale genome sequencing of mycorrhizal fungi provides insights into the early evolution of symbiotic traits.</title>
        <authorList>
            <person name="Miyauchi S."/>
            <person name="Kiss E."/>
            <person name="Kuo A."/>
            <person name="Drula E."/>
            <person name="Kohler A."/>
            <person name="Sanchez-Garcia M."/>
            <person name="Morin E."/>
            <person name="Andreopoulos B."/>
            <person name="Barry K.W."/>
            <person name="Bonito G."/>
            <person name="Buee M."/>
            <person name="Carver A."/>
            <person name="Chen C."/>
            <person name="Cichocki N."/>
            <person name="Clum A."/>
            <person name="Culley D."/>
            <person name="Crous P.W."/>
            <person name="Fauchery L."/>
            <person name="Girlanda M."/>
            <person name="Hayes R.D."/>
            <person name="Keri Z."/>
            <person name="LaButti K."/>
            <person name="Lipzen A."/>
            <person name="Lombard V."/>
            <person name="Magnuson J."/>
            <person name="Maillard F."/>
            <person name="Murat C."/>
            <person name="Nolan M."/>
            <person name="Ohm R.A."/>
            <person name="Pangilinan J."/>
            <person name="Pereira M.F."/>
            <person name="Perotto S."/>
            <person name="Peter M."/>
            <person name="Pfister S."/>
            <person name="Riley R."/>
            <person name="Sitrit Y."/>
            <person name="Stielow J.B."/>
            <person name="Szollosi G."/>
            <person name="Zifcakova L."/>
            <person name="Stursova M."/>
            <person name="Spatafora J.W."/>
            <person name="Tedersoo L."/>
            <person name="Vaario L.M."/>
            <person name="Yamada A."/>
            <person name="Yan M."/>
            <person name="Wang P."/>
            <person name="Xu J."/>
            <person name="Bruns T."/>
            <person name="Baldrian P."/>
            <person name="Vilgalys R."/>
            <person name="Dunand C."/>
            <person name="Henrissat B."/>
            <person name="Grigoriev I.V."/>
            <person name="Hibbett D."/>
            <person name="Nagy L.G."/>
            <person name="Martin F.M."/>
        </authorList>
    </citation>
    <scope>NUCLEOTIDE SEQUENCE</scope>
    <source>
        <strain evidence="17">UH-Tt-Lm1</strain>
    </source>
</reference>
<evidence type="ECO:0000256" key="7">
    <source>
        <dbReference type="ARBA" id="ARBA00022840"/>
    </source>
</evidence>
<evidence type="ECO:0000259" key="13">
    <source>
        <dbReference type="PROSITE" id="PS50142"/>
    </source>
</evidence>
<dbReference type="InterPro" id="IPR014001">
    <property type="entry name" value="Helicase_ATP-bd"/>
</dbReference>
<comment type="cofactor">
    <cofactor evidence="1">
        <name>Mn(2+)</name>
        <dbReference type="ChEBI" id="CHEBI:29035"/>
    </cofactor>
</comment>
<dbReference type="PROSITE" id="PS51194">
    <property type="entry name" value="HELICASE_CTER"/>
    <property type="match status" value="1"/>
</dbReference>
<keyword evidence="2" id="KW-0479">Metal-binding</keyword>
<proteinExistence type="inferred from homology"/>
<dbReference type="PROSITE" id="PS51327">
    <property type="entry name" value="DICER_DSRBF"/>
    <property type="match status" value="1"/>
</dbReference>
<dbReference type="Gene3D" id="1.10.1520.10">
    <property type="entry name" value="Ribonuclease III domain"/>
    <property type="match status" value="2"/>
</dbReference>
<keyword evidence="10" id="KW-0464">Manganese</keyword>
<feature type="compositionally biased region" description="Acidic residues" evidence="12">
    <location>
        <begin position="1451"/>
        <end position="1463"/>
    </location>
</feature>
<evidence type="ECO:0000256" key="12">
    <source>
        <dbReference type="SAM" id="MobiDB-lite"/>
    </source>
</evidence>
<dbReference type="GO" id="GO:0005524">
    <property type="term" value="F:ATP binding"/>
    <property type="evidence" value="ECO:0007669"/>
    <property type="project" value="UniProtKB-KW"/>
</dbReference>
<evidence type="ECO:0000256" key="1">
    <source>
        <dbReference type="ARBA" id="ARBA00001936"/>
    </source>
</evidence>
<dbReference type="PANTHER" id="PTHR14950">
    <property type="entry name" value="DICER-RELATED"/>
    <property type="match status" value="1"/>
</dbReference>
<dbReference type="GO" id="GO:0003677">
    <property type="term" value="F:DNA binding"/>
    <property type="evidence" value="ECO:0007669"/>
    <property type="project" value="InterPro"/>
</dbReference>
<dbReference type="SMART" id="SM00490">
    <property type="entry name" value="HELICc"/>
    <property type="match status" value="1"/>
</dbReference>
<reference evidence="17" key="2">
    <citation type="submission" date="2020-11" db="EMBL/GenBank/DDBJ databases">
        <authorList>
            <consortium name="DOE Joint Genome Institute"/>
            <person name="Kuo A."/>
            <person name="Miyauchi S."/>
            <person name="Kiss E."/>
            <person name="Drula E."/>
            <person name="Kohler A."/>
            <person name="Sanchez-Garcia M."/>
            <person name="Andreopoulos B."/>
            <person name="Barry K.W."/>
            <person name="Bonito G."/>
            <person name="Buee M."/>
            <person name="Carver A."/>
            <person name="Chen C."/>
            <person name="Cichocki N."/>
            <person name="Clum A."/>
            <person name="Culley D."/>
            <person name="Crous P.W."/>
            <person name="Fauchery L."/>
            <person name="Girlanda M."/>
            <person name="Hayes R."/>
            <person name="Keri Z."/>
            <person name="Labutti K."/>
            <person name="Lipzen A."/>
            <person name="Lombard V."/>
            <person name="Magnuson J."/>
            <person name="Maillard F."/>
            <person name="Morin E."/>
            <person name="Murat C."/>
            <person name="Nolan M."/>
            <person name="Ohm R."/>
            <person name="Pangilinan J."/>
            <person name="Pereira M."/>
            <person name="Perotto S."/>
            <person name="Peter M."/>
            <person name="Riley R."/>
            <person name="Sitrit Y."/>
            <person name="Stielow B."/>
            <person name="Szollosi G."/>
            <person name="Zifcakova L."/>
            <person name="Stursova M."/>
            <person name="Spatafora J.W."/>
            <person name="Tedersoo L."/>
            <person name="Vaario L.-M."/>
            <person name="Yamada A."/>
            <person name="Yan M."/>
            <person name="Wang P."/>
            <person name="Xu J."/>
            <person name="Bruns T."/>
            <person name="Baldrian P."/>
            <person name="Vilgalys R."/>
            <person name="Henrissat B."/>
            <person name="Grigoriev I.V."/>
            <person name="Hibbett D."/>
            <person name="Nagy L.G."/>
            <person name="Martin F.M."/>
        </authorList>
    </citation>
    <scope>NUCLEOTIDE SEQUENCE</scope>
    <source>
        <strain evidence="17">UH-Tt-Lm1</strain>
    </source>
</reference>
<dbReference type="GO" id="GO:0005634">
    <property type="term" value="C:nucleus"/>
    <property type="evidence" value="ECO:0007669"/>
    <property type="project" value="TreeGrafter"/>
</dbReference>
<protein>
    <recommendedName>
        <fullName evidence="19">P-loop containing nucleoside triphosphate hydrolase protein</fullName>
    </recommendedName>
</protein>
<evidence type="ECO:0000259" key="14">
    <source>
        <dbReference type="PROSITE" id="PS51192"/>
    </source>
</evidence>